<dbReference type="PANTHER" id="PTHR24567">
    <property type="entry name" value="CRP FAMILY TRANSCRIPTIONAL REGULATORY PROTEIN"/>
    <property type="match status" value="1"/>
</dbReference>
<dbReference type="GO" id="GO:0003677">
    <property type="term" value="F:DNA binding"/>
    <property type="evidence" value="ECO:0007669"/>
    <property type="project" value="UniProtKB-KW"/>
</dbReference>
<dbReference type="PANTHER" id="PTHR24567:SF68">
    <property type="entry name" value="DNA-BINDING TRANSCRIPTIONAL DUAL REGULATOR CRP"/>
    <property type="match status" value="1"/>
</dbReference>
<reference evidence="6 8" key="1">
    <citation type="submission" date="2014-02" db="EMBL/GenBank/DDBJ databases">
        <title>Aquamicrobium defluvii Genome sequencing.</title>
        <authorList>
            <person name="Wang X."/>
        </authorList>
    </citation>
    <scope>NUCLEOTIDE SEQUENCE [LARGE SCALE GENOMIC DNA]</scope>
    <source>
        <strain evidence="6 8">W13Z1</strain>
    </source>
</reference>
<evidence type="ECO:0000256" key="2">
    <source>
        <dbReference type="ARBA" id="ARBA00023125"/>
    </source>
</evidence>
<dbReference type="InterPro" id="IPR050397">
    <property type="entry name" value="Env_Response_Regulators"/>
</dbReference>
<dbReference type="STRING" id="69279.BG36_04130"/>
<keyword evidence="3" id="KW-0804">Transcription</keyword>
<organism evidence="6 8">
    <name type="scientific">Aquamicrobium defluvii</name>
    <dbReference type="NCBI Taxonomy" id="69279"/>
    <lineage>
        <taxon>Bacteria</taxon>
        <taxon>Pseudomonadati</taxon>
        <taxon>Pseudomonadota</taxon>
        <taxon>Alphaproteobacteria</taxon>
        <taxon>Hyphomicrobiales</taxon>
        <taxon>Phyllobacteriaceae</taxon>
        <taxon>Aquamicrobium</taxon>
    </lineage>
</organism>
<dbReference type="SMART" id="SM00100">
    <property type="entry name" value="cNMP"/>
    <property type="match status" value="1"/>
</dbReference>
<dbReference type="EMBL" id="SNZF01000002">
    <property type="protein sequence ID" value="TDR37468.1"/>
    <property type="molecule type" value="Genomic_DNA"/>
</dbReference>
<evidence type="ECO:0000313" key="7">
    <source>
        <dbReference type="EMBL" id="TDR37468.1"/>
    </source>
</evidence>
<evidence type="ECO:0000259" key="4">
    <source>
        <dbReference type="PROSITE" id="PS50042"/>
    </source>
</evidence>
<evidence type="ECO:0000256" key="3">
    <source>
        <dbReference type="ARBA" id="ARBA00023163"/>
    </source>
</evidence>
<dbReference type="PROSITE" id="PS50042">
    <property type="entry name" value="CNMP_BINDING_3"/>
    <property type="match status" value="1"/>
</dbReference>
<sequence length="224" mass="25151">MISEEQFLTSVFWAQELPRDEQERARRGITLRTVEAGAYLIHRGDRIDNWTGVVTGLLRLGSITTSGKAVTYAGLPPSCWFGEGSLLKDEPRQYDVLALRRTQVALLNRATFHWLYENSVAFDRLLVRLINERLGQFIAQVEHDRTLDSAGRVARSLASLFNPVISPFMGSHIDISQEEIGLLAGVSRPVANRVLQELEKAGLLRNEGGGVTILDLERLRYYGE</sequence>
<dbReference type="RefSeq" id="WP_035026515.1">
    <property type="nucleotide sequence ID" value="NZ_KK073886.1"/>
</dbReference>
<dbReference type="Pfam" id="PF13545">
    <property type="entry name" value="HTH_Crp_2"/>
    <property type="match status" value="1"/>
</dbReference>
<accession>A0A011US62</accession>
<dbReference type="InterPro" id="IPR012318">
    <property type="entry name" value="HTH_CRP"/>
</dbReference>
<dbReference type="InterPro" id="IPR000595">
    <property type="entry name" value="cNMP-bd_dom"/>
</dbReference>
<dbReference type="HOGENOM" id="CLU_075053_1_1_5"/>
<dbReference type="PROSITE" id="PS51063">
    <property type="entry name" value="HTH_CRP_2"/>
    <property type="match status" value="1"/>
</dbReference>
<gene>
    <name evidence="6" type="ORF">BG36_04130</name>
    <name evidence="7" type="ORF">DES43_10211</name>
</gene>
<dbReference type="CDD" id="cd00038">
    <property type="entry name" value="CAP_ED"/>
    <property type="match status" value="1"/>
</dbReference>
<dbReference type="Proteomes" id="UP000019849">
    <property type="component" value="Unassembled WGS sequence"/>
</dbReference>
<dbReference type="PATRIC" id="fig|69279.3.peg.2225"/>
<keyword evidence="9" id="KW-1185">Reference proteome</keyword>
<evidence type="ECO:0000313" key="9">
    <source>
        <dbReference type="Proteomes" id="UP000294958"/>
    </source>
</evidence>
<dbReference type="Gene3D" id="2.60.120.10">
    <property type="entry name" value="Jelly Rolls"/>
    <property type="match status" value="1"/>
</dbReference>
<feature type="domain" description="HTH crp-type" evidence="5">
    <location>
        <begin position="147"/>
        <end position="217"/>
    </location>
</feature>
<dbReference type="Proteomes" id="UP000294958">
    <property type="component" value="Unassembled WGS sequence"/>
</dbReference>
<dbReference type="InterPro" id="IPR036388">
    <property type="entry name" value="WH-like_DNA-bd_sf"/>
</dbReference>
<dbReference type="GO" id="GO:0005829">
    <property type="term" value="C:cytosol"/>
    <property type="evidence" value="ECO:0007669"/>
    <property type="project" value="TreeGrafter"/>
</dbReference>
<protein>
    <submittedName>
        <fullName evidence="7">CRP-like cAMP-binding protein</fullName>
    </submittedName>
    <submittedName>
        <fullName evidence="6">Crp/Fnr family transcriptional regulator</fullName>
    </submittedName>
</protein>
<evidence type="ECO:0000256" key="1">
    <source>
        <dbReference type="ARBA" id="ARBA00023015"/>
    </source>
</evidence>
<dbReference type="EMBL" id="JENY01000012">
    <property type="protein sequence ID" value="EXL08718.1"/>
    <property type="molecule type" value="Genomic_DNA"/>
</dbReference>
<dbReference type="Gene3D" id="1.10.10.10">
    <property type="entry name" value="Winged helix-like DNA-binding domain superfamily/Winged helix DNA-binding domain"/>
    <property type="match status" value="1"/>
</dbReference>
<dbReference type="SUPFAM" id="SSF51206">
    <property type="entry name" value="cAMP-binding domain-like"/>
    <property type="match status" value="1"/>
</dbReference>
<dbReference type="eggNOG" id="COG0664">
    <property type="taxonomic scope" value="Bacteria"/>
</dbReference>
<dbReference type="InterPro" id="IPR014710">
    <property type="entry name" value="RmlC-like_jellyroll"/>
</dbReference>
<feature type="domain" description="Cyclic nucleotide-binding" evidence="4">
    <location>
        <begin position="13"/>
        <end position="133"/>
    </location>
</feature>
<dbReference type="SMART" id="SM00419">
    <property type="entry name" value="HTH_CRP"/>
    <property type="match status" value="1"/>
</dbReference>
<proteinExistence type="predicted"/>
<name>A0A011US62_9HYPH</name>
<keyword evidence="2" id="KW-0238">DNA-binding</keyword>
<evidence type="ECO:0000313" key="6">
    <source>
        <dbReference type="EMBL" id="EXL08718.1"/>
    </source>
</evidence>
<dbReference type="InterPro" id="IPR036390">
    <property type="entry name" value="WH_DNA-bd_sf"/>
</dbReference>
<evidence type="ECO:0000313" key="8">
    <source>
        <dbReference type="Proteomes" id="UP000019849"/>
    </source>
</evidence>
<dbReference type="InterPro" id="IPR018490">
    <property type="entry name" value="cNMP-bd_dom_sf"/>
</dbReference>
<dbReference type="Pfam" id="PF00027">
    <property type="entry name" value="cNMP_binding"/>
    <property type="match status" value="1"/>
</dbReference>
<comment type="caution">
    <text evidence="6">The sequence shown here is derived from an EMBL/GenBank/DDBJ whole genome shotgun (WGS) entry which is preliminary data.</text>
</comment>
<dbReference type="AlphaFoldDB" id="A0A011US62"/>
<dbReference type="OrthoDB" id="8068193at2"/>
<keyword evidence="1" id="KW-0805">Transcription regulation</keyword>
<evidence type="ECO:0000259" key="5">
    <source>
        <dbReference type="PROSITE" id="PS51063"/>
    </source>
</evidence>
<dbReference type="GO" id="GO:0003700">
    <property type="term" value="F:DNA-binding transcription factor activity"/>
    <property type="evidence" value="ECO:0007669"/>
    <property type="project" value="TreeGrafter"/>
</dbReference>
<reference evidence="7 9" key="2">
    <citation type="submission" date="2019-03" db="EMBL/GenBank/DDBJ databases">
        <title>Genomic Encyclopedia of Type Strains, Phase IV (KMG-IV): sequencing the most valuable type-strain genomes for metagenomic binning, comparative biology and taxonomic classification.</title>
        <authorList>
            <person name="Goeker M."/>
        </authorList>
    </citation>
    <scope>NUCLEOTIDE SEQUENCE [LARGE SCALE GENOMIC DNA]</scope>
    <source>
        <strain evidence="7 9">DSM 11603</strain>
    </source>
</reference>
<dbReference type="SUPFAM" id="SSF46785">
    <property type="entry name" value="Winged helix' DNA-binding domain"/>
    <property type="match status" value="1"/>
</dbReference>